<name>A0A8D8C777_CULPI</name>
<feature type="transmembrane region" description="Helical" evidence="1">
    <location>
        <begin position="83"/>
        <end position="106"/>
    </location>
</feature>
<keyword evidence="1" id="KW-1133">Transmembrane helix</keyword>
<reference evidence="2" key="1">
    <citation type="submission" date="2021-05" db="EMBL/GenBank/DDBJ databases">
        <authorList>
            <person name="Alioto T."/>
            <person name="Alioto T."/>
            <person name="Gomez Garrido J."/>
        </authorList>
    </citation>
    <scope>NUCLEOTIDE SEQUENCE</scope>
</reference>
<keyword evidence="1" id="KW-0812">Transmembrane</keyword>
<protein>
    <submittedName>
        <fullName evidence="2">(northern house mosquito) hypothetical protein</fullName>
    </submittedName>
</protein>
<feature type="transmembrane region" description="Helical" evidence="1">
    <location>
        <begin position="57"/>
        <end position="77"/>
    </location>
</feature>
<feature type="transmembrane region" description="Helical" evidence="1">
    <location>
        <begin position="24"/>
        <end position="45"/>
    </location>
</feature>
<proteinExistence type="predicted"/>
<dbReference type="AlphaFoldDB" id="A0A8D8C777"/>
<evidence type="ECO:0000313" key="2">
    <source>
        <dbReference type="EMBL" id="CAG6485872.1"/>
    </source>
</evidence>
<keyword evidence="1" id="KW-0472">Membrane</keyword>
<organism evidence="2">
    <name type="scientific">Culex pipiens</name>
    <name type="common">House mosquito</name>
    <dbReference type="NCBI Taxonomy" id="7175"/>
    <lineage>
        <taxon>Eukaryota</taxon>
        <taxon>Metazoa</taxon>
        <taxon>Ecdysozoa</taxon>
        <taxon>Arthropoda</taxon>
        <taxon>Hexapoda</taxon>
        <taxon>Insecta</taxon>
        <taxon>Pterygota</taxon>
        <taxon>Neoptera</taxon>
        <taxon>Endopterygota</taxon>
        <taxon>Diptera</taxon>
        <taxon>Nematocera</taxon>
        <taxon>Culicoidea</taxon>
        <taxon>Culicidae</taxon>
        <taxon>Culicinae</taxon>
        <taxon>Culicini</taxon>
        <taxon>Culex</taxon>
        <taxon>Culex</taxon>
    </lineage>
</organism>
<sequence length="125" mass="14849">MLVYFKCFSFRIFLCSKTLPLVKFISRCQNIYMSMLISFFIHFSVARDYPKFITTRFSVYFVYYHILVLLLFFLTASLRVVSFVLLLFFLATTSTLCLLNFVSLFCRRRFAKINRSKQASPISIH</sequence>
<dbReference type="EMBL" id="HBUE01102109">
    <property type="protein sequence ID" value="CAG6485872.1"/>
    <property type="molecule type" value="Transcribed_RNA"/>
</dbReference>
<evidence type="ECO:0000256" key="1">
    <source>
        <dbReference type="SAM" id="Phobius"/>
    </source>
</evidence>
<accession>A0A8D8C777</accession>